<name>A0ABD0M1U4_9CAEN</name>
<sequence>MHPGSKWRVMKPWQVHTSRLHPKFKLMKGYTEFGVRAVDNPWWDLGWVSGGNSVKCINGIQHCFSGTSSADVGGHPDWRVVVKTSNVCLLRGFRCGQAYQ</sequence>
<organism evidence="1 2">
    <name type="scientific">Batillaria attramentaria</name>
    <dbReference type="NCBI Taxonomy" id="370345"/>
    <lineage>
        <taxon>Eukaryota</taxon>
        <taxon>Metazoa</taxon>
        <taxon>Spiralia</taxon>
        <taxon>Lophotrochozoa</taxon>
        <taxon>Mollusca</taxon>
        <taxon>Gastropoda</taxon>
        <taxon>Caenogastropoda</taxon>
        <taxon>Sorbeoconcha</taxon>
        <taxon>Cerithioidea</taxon>
        <taxon>Batillariidae</taxon>
        <taxon>Batillaria</taxon>
    </lineage>
</organism>
<dbReference type="AlphaFoldDB" id="A0ABD0M1U4"/>
<reference evidence="1 2" key="1">
    <citation type="journal article" date="2023" name="Sci. Data">
        <title>Genome assembly of the Korean intertidal mud-creeper Batillaria attramentaria.</title>
        <authorList>
            <person name="Patra A.K."/>
            <person name="Ho P.T."/>
            <person name="Jun S."/>
            <person name="Lee S.J."/>
            <person name="Kim Y."/>
            <person name="Won Y.J."/>
        </authorList>
    </citation>
    <scope>NUCLEOTIDE SEQUENCE [LARGE SCALE GENOMIC DNA]</scope>
    <source>
        <strain evidence="1">Wonlab-2016</strain>
    </source>
</reference>
<evidence type="ECO:0000313" key="1">
    <source>
        <dbReference type="EMBL" id="KAK7505278.1"/>
    </source>
</evidence>
<protein>
    <submittedName>
        <fullName evidence="1">Uncharacterized protein</fullName>
    </submittedName>
</protein>
<comment type="caution">
    <text evidence="1">The sequence shown here is derived from an EMBL/GenBank/DDBJ whole genome shotgun (WGS) entry which is preliminary data.</text>
</comment>
<dbReference type="EMBL" id="JACVVK020000011">
    <property type="protein sequence ID" value="KAK7505278.1"/>
    <property type="molecule type" value="Genomic_DNA"/>
</dbReference>
<keyword evidence="2" id="KW-1185">Reference proteome</keyword>
<accession>A0ABD0M1U4</accession>
<proteinExistence type="predicted"/>
<gene>
    <name evidence="1" type="ORF">BaRGS_00003440</name>
</gene>
<dbReference type="Proteomes" id="UP001519460">
    <property type="component" value="Unassembled WGS sequence"/>
</dbReference>
<evidence type="ECO:0000313" key="2">
    <source>
        <dbReference type="Proteomes" id="UP001519460"/>
    </source>
</evidence>